<dbReference type="PANTHER" id="PTHR11219">
    <property type="entry name" value="TENEURIN AND N-ACETYLGLUCOSAMINE-1-PHOSPHODIESTER ALPHA-N-ACETYLGLUCOSAMINIDASE"/>
    <property type="match status" value="1"/>
</dbReference>
<dbReference type="Pfam" id="PF25023">
    <property type="entry name" value="TEN_YD-shell"/>
    <property type="match status" value="1"/>
</dbReference>
<evidence type="ECO:0000259" key="13">
    <source>
        <dbReference type="PROSITE" id="PS50026"/>
    </source>
</evidence>
<accession>A0A9Q0RRG1</accession>
<evidence type="ECO:0000256" key="4">
    <source>
        <dbReference type="ARBA" id="ARBA00022475"/>
    </source>
</evidence>
<dbReference type="InterPro" id="IPR011042">
    <property type="entry name" value="6-blade_b-propeller_TolB-like"/>
</dbReference>
<keyword evidence="4" id="KW-1003">Cell membrane</keyword>
<feature type="compositionally biased region" description="Low complexity" evidence="12">
    <location>
        <begin position="215"/>
        <end position="226"/>
    </location>
</feature>
<evidence type="ECO:0000256" key="5">
    <source>
        <dbReference type="ARBA" id="ARBA00022536"/>
    </source>
</evidence>
<dbReference type="Pfam" id="PF15636">
    <property type="entry name" value="Tox-GHH"/>
    <property type="match status" value="1"/>
</dbReference>
<dbReference type="SUPFAM" id="SSF63825">
    <property type="entry name" value="YWTD domain"/>
    <property type="match status" value="1"/>
</dbReference>
<dbReference type="SMART" id="SM00181">
    <property type="entry name" value="EGF"/>
    <property type="match status" value="6"/>
</dbReference>
<name>A0A9Q0RRG1_BLOTA</name>
<feature type="region of interest" description="Disordered" evidence="12">
    <location>
        <begin position="2026"/>
        <end position="2046"/>
    </location>
</feature>
<feature type="region of interest" description="Disordered" evidence="12">
    <location>
        <begin position="137"/>
        <end position="174"/>
    </location>
</feature>
<dbReference type="Pfam" id="PF25021">
    <property type="entry name" value="TEN_NHL"/>
    <property type="match status" value="1"/>
</dbReference>
<dbReference type="Pfam" id="PF23093">
    <property type="entry name" value="GBD_Tenm3"/>
    <property type="match status" value="1"/>
</dbReference>
<dbReference type="Gene3D" id="2.10.25.10">
    <property type="entry name" value="Laminin"/>
    <property type="match status" value="6"/>
</dbReference>
<evidence type="ECO:0000256" key="7">
    <source>
        <dbReference type="ARBA" id="ARBA00022737"/>
    </source>
</evidence>
<dbReference type="InterPro" id="IPR051216">
    <property type="entry name" value="Teneurin"/>
</dbReference>
<dbReference type="GO" id="GO:0005886">
    <property type="term" value="C:plasma membrane"/>
    <property type="evidence" value="ECO:0007669"/>
    <property type="project" value="UniProtKB-SubCell"/>
</dbReference>
<evidence type="ECO:0000256" key="3">
    <source>
        <dbReference type="ARBA" id="ARBA00009385"/>
    </source>
</evidence>
<feature type="compositionally biased region" description="Low complexity" evidence="12">
    <location>
        <begin position="295"/>
        <end position="307"/>
    </location>
</feature>
<keyword evidence="9" id="KW-0472">Membrane</keyword>
<dbReference type="CDD" id="cd00054">
    <property type="entry name" value="EGF_CA"/>
    <property type="match status" value="1"/>
</dbReference>
<dbReference type="InterPro" id="IPR056820">
    <property type="entry name" value="TEN_TTR-like"/>
</dbReference>
<evidence type="ECO:0000256" key="10">
    <source>
        <dbReference type="ARBA" id="ARBA00023157"/>
    </source>
</evidence>
<dbReference type="InterPro" id="IPR057629">
    <property type="entry name" value="Teneurin1-4_GBD"/>
</dbReference>
<feature type="region of interest" description="Disordered" evidence="12">
    <location>
        <begin position="1"/>
        <end position="23"/>
    </location>
</feature>
<feature type="region of interest" description="Disordered" evidence="12">
    <location>
        <begin position="215"/>
        <end position="240"/>
    </location>
</feature>
<evidence type="ECO:0000256" key="9">
    <source>
        <dbReference type="ARBA" id="ARBA00023136"/>
    </source>
</evidence>
<dbReference type="Proteomes" id="UP001142055">
    <property type="component" value="Chromosome 1"/>
</dbReference>
<dbReference type="FunFam" id="2.10.25.10:FF:000013">
    <property type="entry name" value="Teneurin transmembrane protein 4"/>
    <property type="match status" value="1"/>
</dbReference>
<feature type="compositionally biased region" description="Basic residues" evidence="12">
    <location>
        <begin position="144"/>
        <end position="158"/>
    </location>
</feature>
<dbReference type="PROSITE" id="PS50026">
    <property type="entry name" value="EGF_3"/>
    <property type="match status" value="1"/>
</dbReference>
<comment type="subcellular location">
    <subcellularLocation>
        <location evidence="2">Cell membrane</location>
    </subcellularLocation>
    <subcellularLocation>
        <location evidence="1">Membrane</location>
        <topology evidence="1">Single-pass membrane protein</topology>
    </subcellularLocation>
</comment>
<feature type="compositionally biased region" description="Polar residues" evidence="12">
    <location>
        <begin position="159"/>
        <end position="173"/>
    </location>
</feature>
<dbReference type="GO" id="GO:0008038">
    <property type="term" value="P:neuron recognition"/>
    <property type="evidence" value="ECO:0007669"/>
    <property type="project" value="UniProtKB-ARBA"/>
</dbReference>
<evidence type="ECO:0000313" key="14">
    <source>
        <dbReference type="EMBL" id="KAJ6225518.1"/>
    </source>
</evidence>
<dbReference type="InterPro" id="IPR008969">
    <property type="entry name" value="CarboxyPept-like_regulatory"/>
</dbReference>
<protein>
    <recommendedName>
        <fullName evidence="13">EGF-like domain-containing protein</fullName>
    </recommendedName>
</protein>
<organism evidence="14 15">
    <name type="scientific">Blomia tropicalis</name>
    <name type="common">Mite</name>
    <dbReference type="NCBI Taxonomy" id="40697"/>
    <lineage>
        <taxon>Eukaryota</taxon>
        <taxon>Metazoa</taxon>
        <taxon>Ecdysozoa</taxon>
        <taxon>Arthropoda</taxon>
        <taxon>Chelicerata</taxon>
        <taxon>Arachnida</taxon>
        <taxon>Acari</taxon>
        <taxon>Acariformes</taxon>
        <taxon>Sarcoptiformes</taxon>
        <taxon>Astigmata</taxon>
        <taxon>Glycyphagoidea</taxon>
        <taxon>Echimyopodidae</taxon>
        <taxon>Blomia</taxon>
    </lineage>
</organism>
<dbReference type="InterPro" id="IPR000742">
    <property type="entry name" value="EGF"/>
</dbReference>
<comment type="similarity">
    <text evidence="3">Belongs to the tenascin family. Teneurin subfamily.</text>
</comment>
<evidence type="ECO:0000256" key="8">
    <source>
        <dbReference type="ARBA" id="ARBA00022989"/>
    </source>
</evidence>
<dbReference type="FunFam" id="2.10.25.10:FF:000021">
    <property type="entry name" value="Teneurin transmembrane protein 2"/>
    <property type="match status" value="1"/>
</dbReference>
<feature type="disulfide bond" evidence="11">
    <location>
        <begin position="589"/>
        <end position="598"/>
    </location>
</feature>
<evidence type="ECO:0000256" key="1">
    <source>
        <dbReference type="ARBA" id="ARBA00004167"/>
    </source>
</evidence>
<dbReference type="OMA" id="DNMGRMI"/>
<dbReference type="PROSITE" id="PS00022">
    <property type="entry name" value="EGF_1"/>
    <property type="match status" value="3"/>
</dbReference>
<evidence type="ECO:0000256" key="11">
    <source>
        <dbReference type="PROSITE-ProRule" id="PRU00076"/>
    </source>
</evidence>
<comment type="caution">
    <text evidence="11">Lacks conserved residue(s) required for the propagation of feature annotation.</text>
</comment>
<keyword evidence="6" id="KW-0812">Transmembrane</keyword>
<feature type="compositionally biased region" description="Low complexity" evidence="12">
    <location>
        <begin position="273"/>
        <end position="284"/>
    </location>
</feature>
<dbReference type="Pfam" id="PF25024">
    <property type="entry name" value="EGF_TEN"/>
    <property type="match status" value="1"/>
</dbReference>
<keyword evidence="8" id="KW-1133">Transmembrane helix</keyword>
<dbReference type="InterPro" id="IPR056822">
    <property type="entry name" value="TEN_NHL"/>
</dbReference>
<dbReference type="SUPFAM" id="SSF49464">
    <property type="entry name" value="Carboxypeptidase regulatory domain-like"/>
    <property type="match status" value="1"/>
</dbReference>
<keyword evidence="10 11" id="KW-1015">Disulfide bond</keyword>
<feature type="region of interest" description="Disordered" evidence="12">
    <location>
        <begin position="273"/>
        <end position="307"/>
    </location>
</feature>
<dbReference type="PANTHER" id="PTHR11219:SF69">
    <property type="entry name" value="TENEURIN-A"/>
    <property type="match status" value="1"/>
</dbReference>
<dbReference type="InterPro" id="IPR028916">
    <property type="entry name" value="Tox-GHH_dom"/>
</dbReference>
<keyword evidence="15" id="KW-1185">Reference proteome</keyword>
<keyword evidence="5 11" id="KW-0245">EGF-like domain</keyword>
<evidence type="ECO:0000256" key="12">
    <source>
        <dbReference type="SAM" id="MobiDB-lite"/>
    </source>
</evidence>
<keyword evidence="7" id="KW-0677">Repeat</keyword>
<dbReference type="EMBL" id="JAPWDV010000001">
    <property type="protein sequence ID" value="KAJ6225518.1"/>
    <property type="molecule type" value="Genomic_DNA"/>
</dbReference>
<dbReference type="Pfam" id="PF24329">
    <property type="entry name" value="FN-plug_TEN1-4"/>
    <property type="match status" value="1"/>
</dbReference>
<gene>
    <name evidence="14" type="ORF">RDWZM_004063</name>
</gene>
<feature type="domain" description="EGF-like" evidence="13">
    <location>
        <begin position="567"/>
        <end position="599"/>
    </location>
</feature>
<comment type="caution">
    <text evidence="14">The sequence shown here is derived from an EMBL/GenBank/DDBJ whole genome shotgun (WGS) entry which is preliminary data.</text>
</comment>
<dbReference type="Gene3D" id="2.120.10.30">
    <property type="entry name" value="TolB, C-terminal domain"/>
    <property type="match status" value="1"/>
</dbReference>
<dbReference type="Gene3D" id="2.180.10.10">
    <property type="entry name" value="RHS repeat-associated core"/>
    <property type="match status" value="1"/>
</dbReference>
<sequence>MDSNKSNRIGGRFNDQSGPVPFQGIGTRLRRSLSKDHSNELDNLSTATLEVENLRASSRNNAFDQHGGLGYLKGGTLERPKRLYGFSNVTNNGPFINQQSSLYDTRGTKNVPLSLYDESRLLAHQYEEPQLLLYKDSIYDTNPNRRKSKDSFNRKRQQSSRTSHTQIDTTELNKQFHAYSTVDTNLPPPRMNTTVIPPSKLFAKGFATSYNTTNTTITNNNNNNNNVSDEFQSSKGHPYSSRQMVSHSIRSTNGFESDSPTKNEHGLLLCRTSTSKMSSSSSSSVGDHRPIGMGETANSENEHNTNTTTERTFNELNSTLEIDHQDLPPKQCLTSSSQSSVMHTYANPFQSGCGGSSFSEDTTGPIIPDISTLRPSQEIHLVDGLTPFSFRLAPYTTWTVWFTQMETARLNFQFYAPLHARLVLLANRNEPPSFGLHQVFQVINDEILSSSSGAIQRRTIRESQLMQMQTRHELEHGSWYITILNDLDHSVSVVLNISVIHNESVSCTNNCNNNGHCHLGKCQCFPGFIGHDCADNVCPVFCNGHGQYLQGSCRCEANWKGRECTIRTTECEVPDCNGNGACIDGMCHCRTGFKGEHCEQVDCIDPKCSDHGVCFEGNCICKTGWAGDNCSLIDSRLHQFFPNCSNNGIFDLESGVCLCHSHYSGLDCAKPNCNLECGKNGFCQEGKCKCMDGWFGERCEQLKCDARCLEHGKCLNGSCLCNDGWMGKYCTLDGCPNSCFKHGRCISTNSIHSNVSYELPVGTNLQWYCQCDDGWGGNDCSAPQENNCNDEIDNDNVHFLIEDGSVQSYAQKDAYSERRVSVIRGHVVSKEFNGLIGVRVSVATDPQFGFTLTRSDGWFDILVNGGGIVTLQFQRNPFYPIKKSVYIAWNDIAVIQSPIVMYSVPETGNDFLGLFNSRSSLSFSSFTYRQFSLLSFDLNQLNWSTRKSNSTHGEINCVKHHPEQVKPTIRNMVSKENSWLTKNTGIVCGGDKSCIIAETQSVHEKISIGSSRINLVYQSFLSEGYQSTLYIELTSSQIPTGLRFILVRILIEGNVHERIFEAESNLVHKFSWNKRNIYKQKVYGFANAKVYVGYIYNGCVRPIWKAFHAKIRGFDMEISDLGGWNLDIHHRYNQYDSLFQRGDGQIVYFEESSSTLPLSIEPFAGAHLQSRPFSCSNGGGGGQCGTNLSDMRFFSLVALANAPDGSVFVGDANLIWRITPDGRIQLIHQFKLHSSNRQNYEYYIAFNSIDHYLYISDPEKLQIVRIQITDKSDSQYDSPLSDVEVVIGNGQRCLPHDGNHCGDGRLGPDAQLIFPKGLAFALDGTLFFADGNLIRVLDTTGHVHRIVGHWNRKQWKPTTCKTSQLANEFKAHWPTSLSINPVDGELYFVDNYVVYKLSHQMRVSIVAGMPSYCLEEALNNQLNWTYLNCDSNRLDSKMFSYCGESLLFGGITFASSGTLYLSDISRQGENRIYSYHSDDGSLTHVAGIRLVHNDNAINCSVERCSDIGGHNCTCLIADDVKTMPEFNSIVTERTLGVKAKLYSISALTTTGDGTVYVADEGSLRLLRLRSYSPQVDEHLEIKILAPNLGEMYTFNEHGQHINTRSTITGRTLFSFHYNQDNNFGKLTDVVDMAGNKLSFIRDSTGSLHTIECSSGFKTHTLVNKFGLLEQIGIDSNRSLMFEYNTNGLIRSKIDMSTGQTYFYVYDSDGRIMSYIMPSGTVVQLAQKYEQSEKKLIAYQTSLFENDFGQTYLNNNHLMLTFNNRSQMKIEQPDRTFEIRSISDGTIQVNTLTHNMSAHFYGKTSHLSRSMLPIQAQMFSHISGCRVEYNFGREQGNLQTFNLNVELDLKLKSSMISSVEKLVSINNSSMVKLEYDWKANREIYYNQTQRPLLYVQYDENGRPVQWVPNNNGRLLPQTFSYDKSGHLSGWQDGQTTYGYLRNNAAQLIEVHQLDRVIRYSYGHGIDHSQSNLPIDVILASGNKYHFEHDSNGRLQAIVTPKNGKHDLNIEIILGYYRFTYCPPSPPSSSSSSAYINHPEQQQQQQPQRSAILHCHQIYFDERQRTMMKALPYNHGKIIYNYGVRTSLSKELQRSVDDANQLVDQIIFGSGFIERWYDRKSGNDGRGIWRCGNHEFSIVYKYNRNNGLLKHQSYQVGNVHSQSQLTYNYRYDNAARLRTIHAKLGSINLPSQEFSYNPMGQIELINNFRYFERNRNETLLGDGVSLFVRRYDSTRRQIRHSSVTIADKEVIRIDYLYDSFNMLIQTRTAMRHLGASKMRLQNYTYDLDGQLVEVEGRENWRFVYDPNGNLITFLYLGNRVDIGYDSADRVRNFGKSQDDTSRGTSTSPYATDMRGFVVQRGDERLTYNQLGQLLSAIQEKRYEIHYGYDYRHRLVMRRDHQNNVTQYFYGNPLKPNLITHAFNNAEGKVLSLIYDDSDDSLIMLRVNNENFYVACDQTNSPLLVLDHRGQVVKEIHRSPYGHVLFDSNPSFYIPVDFHGGIPDPITNLILFGGNRIYDTLIGRWLTPQVESLLENNLFTNPSLVHLYQFSLNNPVKMVPISPISPIESRQYLMEQTESLIEQETNINQQLHLLANFKPSPVEFPVHSHLLASLQFITDELQHFSRFKSNNPSKIAQQDWSSVKSFWNQIAMKNGLFGNLGIILTRNGSTIQVYAQHPRTDSLWLQLCNLILNGSNMLDVHLLIEGNDHYFIVREHQLDGKSMAQLNRLQQKLNFTSHTYSGGESDNHRPMIDVRISLHTIVLNIRIGVPLVKERERIIRMAKKYAIEQRLSQERMNIEQNNPSQQWTDDEKQFILSSHDQSWQKLNSMMPFKVEQYHTSSTCRQLTDDATNILFKSKKHH</sequence>
<proteinExistence type="inferred from homology"/>
<evidence type="ECO:0000313" key="15">
    <source>
        <dbReference type="Proteomes" id="UP001142055"/>
    </source>
</evidence>
<dbReference type="GO" id="GO:0008045">
    <property type="term" value="P:motor neuron axon guidance"/>
    <property type="evidence" value="ECO:0007669"/>
    <property type="project" value="TreeGrafter"/>
</dbReference>
<dbReference type="Pfam" id="PF25020">
    <property type="entry name" value="TTR_TEN1-4"/>
    <property type="match status" value="1"/>
</dbReference>
<dbReference type="InterPro" id="IPR057627">
    <property type="entry name" value="FN-plug_TEN1-4"/>
</dbReference>
<evidence type="ECO:0000256" key="6">
    <source>
        <dbReference type="ARBA" id="ARBA00022692"/>
    </source>
</evidence>
<feature type="compositionally biased region" description="Polar residues" evidence="12">
    <location>
        <begin position="227"/>
        <end position="240"/>
    </location>
</feature>
<dbReference type="PROSITE" id="PS01186">
    <property type="entry name" value="EGF_2"/>
    <property type="match status" value="3"/>
</dbReference>
<dbReference type="InterPro" id="IPR056823">
    <property type="entry name" value="TEN-like_YD-shell"/>
</dbReference>
<reference evidence="14" key="1">
    <citation type="submission" date="2022-12" db="EMBL/GenBank/DDBJ databases">
        <title>Genome assemblies of Blomia tropicalis.</title>
        <authorList>
            <person name="Cui Y."/>
        </authorList>
    </citation>
    <scope>NUCLEOTIDE SEQUENCE</scope>
    <source>
        <tissue evidence="14">Adult mites</tissue>
    </source>
</reference>
<evidence type="ECO:0000256" key="2">
    <source>
        <dbReference type="ARBA" id="ARBA00004236"/>
    </source>
</evidence>